<dbReference type="EMBL" id="DRIH01000095">
    <property type="protein sequence ID" value="HEC67758.1"/>
    <property type="molecule type" value="Genomic_DNA"/>
</dbReference>
<reference evidence="1" key="1">
    <citation type="journal article" date="2020" name="mSystems">
        <title>Genome- and Community-Level Interaction Insights into Carbon Utilization and Element Cycling Functions of Hydrothermarchaeota in Hydrothermal Sediment.</title>
        <authorList>
            <person name="Zhou Z."/>
            <person name="Liu Y."/>
            <person name="Xu W."/>
            <person name="Pan J."/>
            <person name="Luo Z.H."/>
            <person name="Li M."/>
        </authorList>
    </citation>
    <scope>NUCLEOTIDE SEQUENCE [LARGE SCALE GENOMIC DNA]</scope>
    <source>
        <strain evidence="1">HyVt-389</strain>
    </source>
</reference>
<proteinExistence type="predicted"/>
<evidence type="ECO:0000313" key="1">
    <source>
        <dbReference type="EMBL" id="HEC67758.1"/>
    </source>
</evidence>
<evidence type="ECO:0008006" key="2">
    <source>
        <dbReference type="Google" id="ProtNLM"/>
    </source>
</evidence>
<organism evidence="1">
    <name type="scientific">Desulfofervidus auxilii</name>
    <dbReference type="NCBI Taxonomy" id="1621989"/>
    <lineage>
        <taxon>Bacteria</taxon>
        <taxon>Pseudomonadati</taxon>
        <taxon>Thermodesulfobacteriota</taxon>
        <taxon>Candidatus Desulfofervidia</taxon>
        <taxon>Candidatus Desulfofervidales</taxon>
        <taxon>Candidatus Desulfofervidaceae</taxon>
        <taxon>Candidatus Desulfofervidus</taxon>
    </lineage>
</organism>
<dbReference type="Proteomes" id="UP000885738">
    <property type="component" value="Unassembled WGS sequence"/>
</dbReference>
<comment type="caution">
    <text evidence="1">The sequence shown here is derived from an EMBL/GenBank/DDBJ whole genome shotgun (WGS) entry which is preliminary data.</text>
</comment>
<accession>A0A7C1W0Z3</accession>
<dbReference type="AlphaFoldDB" id="A0A7C1W0Z3"/>
<protein>
    <recommendedName>
        <fullName evidence="2">HEAT repeat domain-containing protein</fullName>
    </recommendedName>
</protein>
<gene>
    <name evidence="1" type="ORF">ENI35_02955</name>
</gene>
<sequence length="164" mass="19496">MKDKKENILKKLKVPWLTKDGFVDLAKFPIDSILKKAISEKEQDFRSSCRTLVSMYVSGRTEATIFLYGLLVYNEDDIFRKEAIVEALGHVETKESANLLFRELQHIVSSNSTRSYINTILRSLKHFPLEYVKEGFEELLNDKKWSYRMKRKFRDILEKIEYRY</sequence>
<name>A0A7C1W0Z3_DESA2</name>